<dbReference type="GO" id="GO:0004803">
    <property type="term" value="F:transposase activity"/>
    <property type="evidence" value="ECO:0007669"/>
    <property type="project" value="InterPro"/>
</dbReference>
<dbReference type="GO" id="GO:0006313">
    <property type="term" value="P:DNA transposition"/>
    <property type="evidence" value="ECO:0007669"/>
    <property type="project" value="InterPro"/>
</dbReference>
<feature type="domain" description="Transposase IS4-like" evidence="1">
    <location>
        <begin position="107"/>
        <end position="347"/>
    </location>
</feature>
<dbReference type="NCBIfam" id="NF033564">
    <property type="entry name" value="transpos_ISAs1"/>
    <property type="match status" value="1"/>
</dbReference>
<dbReference type="PANTHER" id="PTHR30298">
    <property type="entry name" value="H REPEAT-ASSOCIATED PREDICTED TRANSPOSASE"/>
    <property type="match status" value="1"/>
</dbReference>
<dbReference type="GO" id="GO:0003677">
    <property type="term" value="F:DNA binding"/>
    <property type="evidence" value="ECO:0007669"/>
    <property type="project" value="InterPro"/>
</dbReference>
<dbReference type="InterPro" id="IPR047647">
    <property type="entry name" value="ISAs1_transpos"/>
</dbReference>
<dbReference type="InterPro" id="IPR032806">
    <property type="entry name" value="YbfD_N"/>
</dbReference>
<evidence type="ECO:0000259" key="1">
    <source>
        <dbReference type="Pfam" id="PF01609"/>
    </source>
</evidence>
<dbReference type="RefSeq" id="WP_149502305.1">
    <property type="nucleotide sequence ID" value="NZ_CP035708.1"/>
</dbReference>
<sequence>MTTAPLSTHFIEALAELDDPRSRSCPFPLDELMFAALCSVSSGADSWVSVTDWAELQIDWLRQHLPYANGIASHDTFGRVFSLLDPHQFERFFARWMQHLCPALTGELIAIDGKSLRGSHDGGTRMTHLVSAWHHARGLVLGQVKTAAKSNEITAIPELVAALQIQGAILTLDAMGCQHAVVDAIVAKPADYIIAVKNNQPTLAQAIEGLFEANDRGELEQALPQVTVVDKGHGRIETRQCVVAHDVSALGEVAAQWRGLRSVGRIRSTREIVNGRAKGEAATEWRYYISSTQLSPERFEAAVRAHWGIENQCHWVLDMTFSEDDCRIRVGDGAENFAILRRMSLNLLKQEKSRKTSLNIKRQKAAWSPKYLETVLGISPT</sequence>
<evidence type="ECO:0000313" key="3">
    <source>
        <dbReference type="EMBL" id="QEM99528.1"/>
    </source>
</evidence>
<proteinExistence type="predicted"/>
<protein>
    <submittedName>
        <fullName evidence="3">ISAs1 family transposase</fullName>
    </submittedName>
</protein>
<feature type="domain" description="H repeat-associated protein N-terminal" evidence="2">
    <location>
        <begin position="12"/>
        <end position="97"/>
    </location>
</feature>
<reference evidence="3 4" key="1">
    <citation type="submission" date="2019-02" db="EMBL/GenBank/DDBJ databases">
        <title>Complete Genome Sequence and Methylome Analysis of Sphaerotilus natans subsp. sulfidivorans D-507.</title>
        <authorList>
            <person name="Fomenkov A."/>
            <person name="Gridneva E."/>
            <person name="Smolyakov D."/>
            <person name="Dubinina G."/>
            <person name="Vincze T."/>
            <person name="Grabovich M."/>
            <person name="Roberts R.J."/>
        </authorList>
    </citation>
    <scope>NUCLEOTIDE SEQUENCE [LARGE SCALE GENOMIC DNA]</scope>
    <source>
        <strain evidence="3 4">D-507</strain>
    </source>
</reference>
<evidence type="ECO:0000259" key="2">
    <source>
        <dbReference type="Pfam" id="PF13808"/>
    </source>
</evidence>
<accession>A0A5C1PXY0</accession>
<dbReference type="Proteomes" id="UP000323522">
    <property type="component" value="Chromosome"/>
</dbReference>
<dbReference type="AlphaFoldDB" id="A0A5C1PXY0"/>
<dbReference type="InterPro" id="IPR051698">
    <property type="entry name" value="Transposase_11-like"/>
</dbReference>
<evidence type="ECO:0000313" key="4">
    <source>
        <dbReference type="Proteomes" id="UP000323522"/>
    </source>
</evidence>
<dbReference type="KEGG" id="snn:EWH46_01225"/>
<dbReference type="Pfam" id="PF01609">
    <property type="entry name" value="DDE_Tnp_1"/>
    <property type="match status" value="1"/>
</dbReference>
<name>A0A5C1PXY0_9BURK</name>
<organism evidence="3 4">
    <name type="scientific">Sphaerotilus sulfidivorans</name>
    <dbReference type="NCBI Taxonomy" id="639200"/>
    <lineage>
        <taxon>Bacteria</taxon>
        <taxon>Pseudomonadati</taxon>
        <taxon>Pseudomonadota</taxon>
        <taxon>Betaproteobacteria</taxon>
        <taxon>Burkholderiales</taxon>
        <taxon>Sphaerotilaceae</taxon>
        <taxon>Sphaerotilus</taxon>
    </lineage>
</organism>
<gene>
    <name evidence="3" type="ORF">EWH46_01225</name>
</gene>
<dbReference type="OrthoDB" id="8587058at2"/>
<dbReference type="InterPro" id="IPR002559">
    <property type="entry name" value="Transposase_11"/>
</dbReference>
<dbReference type="PANTHER" id="PTHR30298:SF0">
    <property type="entry name" value="PROTEIN YBFL-RELATED"/>
    <property type="match status" value="1"/>
</dbReference>
<dbReference type="Pfam" id="PF13808">
    <property type="entry name" value="DDE_Tnp_1_assoc"/>
    <property type="match status" value="1"/>
</dbReference>
<dbReference type="EMBL" id="CP035708">
    <property type="protein sequence ID" value="QEM99528.1"/>
    <property type="molecule type" value="Genomic_DNA"/>
</dbReference>